<dbReference type="PANTHER" id="PTHR30204:SF67">
    <property type="entry name" value="HTH-TYPE TRANSCRIPTIONAL REGULATOR MLRA-RELATED"/>
    <property type="match status" value="1"/>
</dbReference>
<dbReference type="SUPFAM" id="SSF52242">
    <property type="entry name" value="Cobalamin (vitamin B12)-binding domain"/>
    <property type="match status" value="1"/>
</dbReference>
<keyword evidence="3" id="KW-0804">Transcription</keyword>
<dbReference type="Gene3D" id="3.40.50.280">
    <property type="entry name" value="Cobalamin-binding domain"/>
    <property type="match status" value="1"/>
</dbReference>
<dbReference type="Proteomes" id="UP001156102">
    <property type="component" value="Unassembled WGS sequence"/>
</dbReference>
<evidence type="ECO:0000256" key="2">
    <source>
        <dbReference type="ARBA" id="ARBA00023125"/>
    </source>
</evidence>
<dbReference type="InterPro" id="IPR003759">
    <property type="entry name" value="Cbl-bd_cap"/>
</dbReference>
<dbReference type="Pfam" id="PF13411">
    <property type="entry name" value="MerR_1"/>
    <property type="match status" value="1"/>
</dbReference>
<dbReference type="Pfam" id="PF02310">
    <property type="entry name" value="B12-binding"/>
    <property type="match status" value="1"/>
</dbReference>
<name>A0AA41XB06_9BACI</name>
<dbReference type="RefSeq" id="WP_254758648.1">
    <property type="nucleotide sequence ID" value="NZ_JANCLT010000004.1"/>
</dbReference>
<dbReference type="GO" id="GO:0003677">
    <property type="term" value="F:DNA binding"/>
    <property type="evidence" value="ECO:0007669"/>
    <property type="project" value="UniProtKB-KW"/>
</dbReference>
<dbReference type="CDD" id="cd01104">
    <property type="entry name" value="HTH_MlrA-CarA"/>
    <property type="match status" value="1"/>
</dbReference>
<evidence type="ECO:0000256" key="3">
    <source>
        <dbReference type="ARBA" id="ARBA00023163"/>
    </source>
</evidence>
<dbReference type="GO" id="GO:0046872">
    <property type="term" value="F:metal ion binding"/>
    <property type="evidence" value="ECO:0007669"/>
    <property type="project" value="InterPro"/>
</dbReference>
<dbReference type="Gene3D" id="1.10.1660.10">
    <property type="match status" value="1"/>
</dbReference>
<evidence type="ECO:0000259" key="5">
    <source>
        <dbReference type="PROSITE" id="PS51332"/>
    </source>
</evidence>
<dbReference type="PROSITE" id="PS50937">
    <property type="entry name" value="HTH_MERR_2"/>
    <property type="match status" value="1"/>
</dbReference>
<dbReference type="EMBL" id="JANCLT010000004">
    <property type="protein sequence ID" value="MCP8968731.1"/>
    <property type="molecule type" value="Genomic_DNA"/>
</dbReference>
<dbReference type="SUPFAM" id="SSF46955">
    <property type="entry name" value="Putative DNA-binding domain"/>
    <property type="match status" value="1"/>
</dbReference>
<keyword evidence="1" id="KW-0805">Transcription regulation</keyword>
<comment type="caution">
    <text evidence="6">The sequence shown here is derived from an EMBL/GenBank/DDBJ whole genome shotgun (WGS) entry which is preliminary data.</text>
</comment>
<dbReference type="GO" id="GO:0003700">
    <property type="term" value="F:DNA-binding transcription factor activity"/>
    <property type="evidence" value="ECO:0007669"/>
    <property type="project" value="InterPro"/>
</dbReference>
<keyword evidence="2" id="KW-0238">DNA-binding</keyword>
<keyword evidence="7" id="KW-1185">Reference proteome</keyword>
<accession>A0AA41XB06</accession>
<dbReference type="PROSITE" id="PS51332">
    <property type="entry name" value="B12_BINDING"/>
    <property type="match status" value="1"/>
</dbReference>
<gene>
    <name evidence="6" type="ORF">NK662_09290</name>
</gene>
<dbReference type="InterPro" id="IPR036724">
    <property type="entry name" value="Cobalamin-bd_sf"/>
</dbReference>
<dbReference type="AlphaFoldDB" id="A0AA41XB06"/>
<dbReference type="InterPro" id="IPR006158">
    <property type="entry name" value="Cobalamin-bd"/>
</dbReference>
<sequence>MPTSKGKYNIKAVSNMLAIQPGTLRAWERRYQIIAPKRNEAGHRLYTEEHVKILKWLIAKVNEGFTIGQAVSLLESSQLNTQLLSEKEDNRTESIVDGMLHALLRFDEVKAHEYLNEAFSIFSVEKVTMEVMGRVLTKIGDLWVEGKITSAHEHYATSFLRSRMGMIYHNLPVNAVLPKAIAVCGPGETHELGLLVFTIYLRRKGYQVIYLGTSIDEKDIDIVIEEVKPRYVFMSCTLEKNIVPTIKLANRLREQYDYLSVGLGGSAFHYLPEPEQQAIQEYLLGATKDEWDQWIAGA</sequence>
<dbReference type="GO" id="GO:0031419">
    <property type="term" value="F:cobalamin binding"/>
    <property type="evidence" value="ECO:0007669"/>
    <property type="project" value="InterPro"/>
</dbReference>
<dbReference type="InterPro" id="IPR000551">
    <property type="entry name" value="MerR-type_HTH_dom"/>
</dbReference>
<dbReference type="PANTHER" id="PTHR30204">
    <property type="entry name" value="REDOX-CYCLING DRUG-SENSING TRANSCRIPTIONAL ACTIVATOR SOXR"/>
    <property type="match status" value="1"/>
</dbReference>
<evidence type="ECO:0000313" key="6">
    <source>
        <dbReference type="EMBL" id="MCP8968731.1"/>
    </source>
</evidence>
<evidence type="ECO:0000259" key="4">
    <source>
        <dbReference type="PROSITE" id="PS50937"/>
    </source>
</evidence>
<dbReference type="InterPro" id="IPR009061">
    <property type="entry name" value="DNA-bd_dom_put_sf"/>
</dbReference>
<dbReference type="InterPro" id="IPR047057">
    <property type="entry name" value="MerR_fam"/>
</dbReference>
<dbReference type="SMART" id="SM00422">
    <property type="entry name" value="HTH_MERR"/>
    <property type="match status" value="1"/>
</dbReference>
<protein>
    <submittedName>
        <fullName evidence="6">MerR family transcriptional regulator</fullName>
    </submittedName>
</protein>
<feature type="domain" description="B12-binding" evidence="5">
    <location>
        <begin position="177"/>
        <end position="298"/>
    </location>
</feature>
<proteinExistence type="predicted"/>
<dbReference type="InterPro" id="IPR036594">
    <property type="entry name" value="Meth_synthase_dom"/>
</dbReference>
<dbReference type="Gene3D" id="1.10.1240.10">
    <property type="entry name" value="Methionine synthase domain"/>
    <property type="match status" value="1"/>
</dbReference>
<evidence type="ECO:0000256" key="1">
    <source>
        <dbReference type="ARBA" id="ARBA00023015"/>
    </source>
</evidence>
<reference evidence="6" key="1">
    <citation type="submission" date="2022-07" db="EMBL/GenBank/DDBJ databases">
        <authorList>
            <person name="Li W.-J."/>
            <person name="Deng Q.-Q."/>
        </authorList>
    </citation>
    <scope>NUCLEOTIDE SEQUENCE</scope>
    <source>
        <strain evidence="6">SYSU M60031</strain>
    </source>
</reference>
<feature type="domain" description="HTH merR-type" evidence="4">
    <location>
        <begin position="7"/>
        <end position="76"/>
    </location>
</feature>
<dbReference type="Pfam" id="PF02607">
    <property type="entry name" value="B12-binding_2"/>
    <property type="match status" value="1"/>
</dbReference>
<organism evidence="6 7">
    <name type="scientific">Ectobacillus ponti</name>
    <dbReference type="NCBI Taxonomy" id="2961894"/>
    <lineage>
        <taxon>Bacteria</taxon>
        <taxon>Bacillati</taxon>
        <taxon>Bacillota</taxon>
        <taxon>Bacilli</taxon>
        <taxon>Bacillales</taxon>
        <taxon>Bacillaceae</taxon>
        <taxon>Ectobacillus</taxon>
    </lineage>
</organism>
<evidence type="ECO:0000313" key="7">
    <source>
        <dbReference type="Proteomes" id="UP001156102"/>
    </source>
</evidence>